<gene>
    <name evidence="1" type="ORF">RDB_LOCUS119792</name>
</gene>
<dbReference type="AlphaFoldDB" id="A0A8H2XSN5"/>
<reference evidence="1" key="1">
    <citation type="submission" date="2021-01" db="EMBL/GenBank/DDBJ databases">
        <authorList>
            <person name="Kaushik A."/>
        </authorList>
    </citation>
    <scope>NUCLEOTIDE SEQUENCE</scope>
    <source>
        <strain evidence="1">AG1-1C</strain>
    </source>
</reference>
<protein>
    <submittedName>
        <fullName evidence="1">Uncharacterized protein</fullName>
    </submittedName>
</protein>
<dbReference type="Gene3D" id="3.40.50.2000">
    <property type="entry name" value="Glycogen Phosphorylase B"/>
    <property type="match status" value="1"/>
</dbReference>
<evidence type="ECO:0000313" key="1">
    <source>
        <dbReference type="EMBL" id="CAE6435464.1"/>
    </source>
</evidence>
<evidence type="ECO:0000313" key="2">
    <source>
        <dbReference type="Proteomes" id="UP000663846"/>
    </source>
</evidence>
<dbReference type="Proteomes" id="UP000663846">
    <property type="component" value="Unassembled WGS sequence"/>
</dbReference>
<dbReference type="SUPFAM" id="SSF53756">
    <property type="entry name" value="UDP-Glycosyltransferase/glycogen phosphorylase"/>
    <property type="match status" value="1"/>
</dbReference>
<sequence length="167" mass="18874">MTFTAWKHIVFIPGPSWGHLRPGLKTSLRIVEKFPHLFISLFVYRTELPKAVKYLSAQPSIYSRRIKVITATNEKTPPSIDVVNPIEMLTDMEQSFGLWITNELQQPNAIQFEGRPVDPPSLIIEDMFNGGISLARKDVLYKNLKSSGALRSTIMALPILAEPLELQ</sequence>
<proteinExistence type="predicted"/>
<organism evidence="1 2">
    <name type="scientific">Rhizoctonia solani</name>
    <dbReference type="NCBI Taxonomy" id="456999"/>
    <lineage>
        <taxon>Eukaryota</taxon>
        <taxon>Fungi</taxon>
        <taxon>Dikarya</taxon>
        <taxon>Basidiomycota</taxon>
        <taxon>Agaricomycotina</taxon>
        <taxon>Agaricomycetes</taxon>
        <taxon>Cantharellales</taxon>
        <taxon>Ceratobasidiaceae</taxon>
        <taxon>Rhizoctonia</taxon>
    </lineage>
</organism>
<comment type="caution">
    <text evidence="1">The sequence shown here is derived from an EMBL/GenBank/DDBJ whole genome shotgun (WGS) entry which is preliminary data.</text>
</comment>
<dbReference type="EMBL" id="CAJMWS010000337">
    <property type="protein sequence ID" value="CAE6435464.1"/>
    <property type="molecule type" value="Genomic_DNA"/>
</dbReference>
<name>A0A8H2XSN5_9AGAM</name>
<accession>A0A8H2XSN5</accession>